<sequence length="163" mass="16756">MLPNSKTDTVDAASGAPQTLTSDSAGGSGVLPNLTAALAALNRSSPASPGRDGEGRGDDTEVEEDDDEHQSQIPGEQLQQSQDNGRVNSGASAQPAQRVKKAPAKARSAVLATPTLPGGFATLPEPHPDTGGPLKQAIDIIVNSDTHPKLPLAVIRHEVYVSL</sequence>
<dbReference type="Proteomes" id="UP000077266">
    <property type="component" value="Unassembled WGS sequence"/>
</dbReference>
<dbReference type="EMBL" id="KV426256">
    <property type="protein sequence ID" value="KZV83753.1"/>
    <property type="molecule type" value="Genomic_DNA"/>
</dbReference>
<evidence type="ECO:0000313" key="2">
    <source>
        <dbReference type="EMBL" id="KZV83753.1"/>
    </source>
</evidence>
<keyword evidence="3" id="KW-1185">Reference proteome</keyword>
<dbReference type="InParanoid" id="A0A165D4A8"/>
<organism evidence="2 3">
    <name type="scientific">Exidia glandulosa HHB12029</name>
    <dbReference type="NCBI Taxonomy" id="1314781"/>
    <lineage>
        <taxon>Eukaryota</taxon>
        <taxon>Fungi</taxon>
        <taxon>Dikarya</taxon>
        <taxon>Basidiomycota</taxon>
        <taxon>Agaricomycotina</taxon>
        <taxon>Agaricomycetes</taxon>
        <taxon>Auriculariales</taxon>
        <taxon>Exidiaceae</taxon>
        <taxon>Exidia</taxon>
    </lineage>
</organism>
<evidence type="ECO:0000256" key="1">
    <source>
        <dbReference type="SAM" id="MobiDB-lite"/>
    </source>
</evidence>
<feature type="region of interest" description="Disordered" evidence="1">
    <location>
        <begin position="1"/>
        <end position="108"/>
    </location>
</feature>
<feature type="compositionally biased region" description="Low complexity" evidence="1">
    <location>
        <begin position="31"/>
        <end position="42"/>
    </location>
</feature>
<dbReference type="AlphaFoldDB" id="A0A165D4A8"/>
<evidence type="ECO:0000313" key="3">
    <source>
        <dbReference type="Proteomes" id="UP000077266"/>
    </source>
</evidence>
<name>A0A165D4A8_EXIGL</name>
<feature type="compositionally biased region" description="Polar residues" evidence="1">
    <location>
        <begin position="16"/>
        <end position="25"/>
    </location>
</feature>
<accession>A0A165D4A8</accession>
<proteinExistence type="predicted"/>
<feature type="compositionally biased region" description="Polar residues" evidence="1">
    <location>
        <begin position="71"/>
        <end position="95"/>
    </location>
</feature>
<reference evidence="2 3" key="1">
    <citation type="journal article" date="2016" name="Mol. Biol. Evol.">
        <title>Comparative Genomics of Early-Diverging Mushroom-Forming Fungi Provides Insights into the Origins of Lignocellulose Decay Capabilities.</title>
        <authorList>
            <person name="Nagy L.G."/>
            <person name="Riley R."/>
            <person name="Tritt A."/>
            <person name="Adam C."/>
            <person name="Daum C."/>
            <person name="Floudas D."/>
            <person name="Sun H."/>
            <person name="Yadav J.S."/>
            <person name="Pangilinan J."/>
            <person name="Larsson K.H."/>
            <person name="Matsuura K."/>
            <person name="Barry K."/>
            <person name="Labutti K."/>
            <person name="Kuo R."/>
            <person name="Ohm R.A."/>
            <person name="Bhattacharya S.S."/>
            <person name="Shirouzu T."/>
            <person name="Yoshinaga Y."/>
            <person name="Martin F.M."/>
            <person name="Grigoriev I.V."/>
            <person name="Hibbett D.S."/>
        </authorList>
    </citation>
    <scope>NUCLEOTIDE SEQUENCE [LARGE SCALE GENOMIC DNA]</scope>
    <source>
        <strain evidence="2 3">HHB12029</strain>
    </source>
</reference>
<protein>
    <submittedName>
        <fullName evidence="2">Uncharacterized protein</fullName>
    </submittedName>
</protein>
<gene>
    <name evidence="2" type="ORF">EXIGLDRAFT_777246</name>
</gene>